<keyword evidence="2" id="KW-1133">Transmembrane helix</keyword>
<keyword evidence="4" id="KW-1185">Reference proteome</keyword>
<protein>
    <submittedName>
        <fullName evidence="3">Uncharacterized protein</fullName>
    </submittedName>
</protein>
<evidence type="ECO:0000313" key="4">
    <source>
        <dbReference type="Proteomes" id="UP000605848"/>
    </source>
</evidence>
<dbReference type="AlphaFoldDB" id="A0A937CYX3"/>
<dbReference type="EMBL" id="JAEQMY010000031">
    <property type="protein sequence ID" value="MBL0405959.1"/>
    <property type="molecule type" value="Genomic_DNA"/>
</dbReference>
<reference evidence="3" key="1">
    <citation type="submission" date="2021-01" db="EMBL/GenBank/DDBJ databases">
        <title>Microvirga sp.</title>
        <authorList>
            <person name="Kim M.K."/>
        </authorList>
    </citation>
    <scope>NUCLEOTIDE SEQUENCE</scope>
    <source>
        <strain evidence="3">5420S-16</strain>
    </source>
</reference>
<feature type="transmembrane region" description="Helical" evidence="2">
    <location>
        <begin position="12"/>
        <end position="30"/>
    </location>
</feature>
<dbReference type="RefSeq" id="WP_202062509.1">
    <property type="nucleotide sequence ID" value="NZ_JAEQMY010000031.1"/>
</dbReference>
<feature type="region of interest" description="Disordered" evidence="1">
    <location>
        <begin position="514"/>
        <end position="539"/>
    </location>
</feature>
<feature type="transmembrane region" description="Helical" evidence="2">
    <location>
        <begin position="112"/>
        <end position="132"/>
    </location>
</feature>
<feature type="transmembrane region" description="Helical" evidence="2">
    <location>
        <begin position="173"/>
        <end position="205"/>
    </location>
</feature>
<feature type="transmembrane region" description="Helical" evidence="2">
    <location>
        <begin position="211"/>
        <end position="231"/>
    </location>
</feature>
<evidence type="ECO:0000313" key="3">
    <source>
        <dbReference type="EMBL" id="MBL0405959.1"/>
    </source>
</evidence>
<evidence type="ECO:0000256" key="2">
    <source>
        <dbReference type="SAM" id="Phobius"/>
    </source>
</evidence>
<dbReference type="Proteomes" id="UP000605848">
    <property type="component" value="Unassembled WGS sequence"/>
</dbReference>
<feature type="transmembrane region" description="Helical" evidence="2">
    <location>
        <begin position="252"/>
        <end position="279"/>
    </location>
</feature>
<proteinExistence type="predicted"/>
<name>A0A937CYX3_9HYPH</name>
<keyword evidence="2" id="KW-0812">Transmembrane</keyword>
<comment type="caution">
    <text evidence="3">The sequence shown here is derived from an EMBL/GenBank/DDBJ whole genome shotgun (WGS) entry which is preliminary data.</text>
</comment>
<keyword evidence="2" id="KW-0472">Membrane</keyword>
<organism evidence="3 4">
    <name type="scientific">Microvirga aerilata</name>
    <dbReference type="NCBI Taxonomy" id="670292"/>
    <lineage>
        <taxon>Bacteria</taxon>
        <taxon>Pseudomonadati</taxon>
        <taxon>Pseudomonadota</taxon>
        <taxon>Alphaproteobacteria</taxon>
        <taxon>Hyphomicrobiales</taxon>
        <taxon>Methylobacteriaceae</taxon>
        <taxon>Microvirga</taxon>
    </lineage>
</organism>
<sequence>MIGEGERSLSSAGVILASAALFALLLWLPGETVTTAYLNDLFIFLDGAYRIVSGQVPSRDFHTALGPLSFYVPALGYWISGTLGGAMPTGMAATTVALALPMAHIFSSRLRPAVAIPFGIFVLLIVAVPTNLGEGIASLSFAMFYNRIGWAALATLLVMYLRPERISAGQNLLDALCAAGLTLAMVYIKATYGLVALAFLAFMLFDKHQRRWALMALGLTLACALVIELFWQGTRAHLDDLILTGKVSGSRGMVDLALGFLRHLADYVILAILAVPAVWRTRSLRDFLFFGICAGPGLMIQNQNSQPWGIITIFAGAAVAAEILMRTSKQPQPEARFLTRSGAPLVLLAFLLPTSIHCFMALCVHTTAATMRAGQPFGLPRFDGLRLTTLWVPGDRSFMTGYLSSIQEGARLLSELPFKPERVSVLDFANPFSAGLGLPPPRGDNAWLHWGRNVNDAHFLPPEQLLGDVDVLMEPKWGINNLPLSSLYGSYIREAFEPVRETDLWIVHRRREPKALSRSEPSMEPEQLSRVGAGDGISR</sequence>
<feature type="transmembrane region" description="Helical" evidence="2">
    <location>
        <begin position="308"/>
        <end position="325"/>
    </location>
</feature>
<feature type="transmembrane region" description="Helical" evidence="2">
    <location>
        <begin position="337"/>
        <end position="362"/>
    </location>
</feature>
<feature type="transmembrane region" description="Helical" evidence="2">
    <location>
        <begin position="75"/>
        <end position="100"/>
    </location>
</feature>
<evidence type="ECO:0000256" key="1">
    <source>
        <dbReference type="SAM" id="MobiDB-lite"/>
    </source>
</evidence>
<gene>
    <name evidence="3" type="ORF">JKG68_18525</name>
</gene>
<accession>A0A937CYX3</accession>